<dbReference type="Gramene" id="KRH16241">
    <property type="protein sequence ID" value="KRH16241"/>
    <property type="gene ID" value="GLYMA_14G142600"/>
</dbReference>
<evidence type="ECO:0000313" key="4">
    <source>
        <dbReference type="EnsemblPlants" id="KRH16241"/>
    </source>
</evidence>
<dbReference type="EnsemblPlants" id="KRH16241">
    <property type="protein sequence ID" value="KRH16241"/>
    <property type="gene ID" value="GLYMA_14G142600"/>
</dbReference>
<dbReference type="SMR" id="A0A0R0GCY3"/>
<dbReference type="STRING" id="3847.A0A0R0GCY3"/>
<proteinExistence type="predicted"/>
<keyword evidence="1" id="KW-0694">RNA-binding</keyword>
<dbReference type="AlphaFoldDB" id="A0A0R0GCY3"/>
<reference evidence="3" key="3">
    <citation type="submission" date="2018-07" db="EMBL/GenBank/DDBJ databases">
        <title>WGS assembly of Glycine max.</title>
        <authorList>
            <person name="Schmutz J."/>
            <person name="Cannon S."/>
            <person name="Schlueter J."/>
            <person name="Ma J."/>
            <person name="Mitros T."/>
            <person name="Nelson W."/>
            <person name="Hyten D."/>
            <person name="Song Q."/>
            <person name="Thelen J."/>
            <person name="Cheng J."/>
            <person name="Xu D."/>
            <person name="Hellsten U."/>
            <person name="May G."/>
            <person name="Yu Y."/>
            <person name="Sakurai T."/>
            <person name="Umezawa T."/>
            <person name="Bhattacharyya M."/>
            <person name="Sandhu D."/>
            <person name="Valliyodan B."/>
            <person name="Lindquist E."/>
            <person name="Peto M."/>
            <person name="Grant D."/>
            <person name="Shu S."/>
            <person name="Goodstein D."/>
            <person name="Barry K."/>
            <person name="Futrell-Griggs M."/>
            <person name="Abernathy B."/>
            <person name="Du J."/>
            <person name="Tian Z."/>
            <person name="Zhu L."/>
            <person name="Gill N."/>
            <person name="Joshi T."/>
            <person name="Libault M."/>
            <person name="Sethuraman A."/>
            <person name="Zhang X."/>
            <person name="Shinozaki K."/>
            <person name="Nguyen H."/>
            <person name="Wing R."/>
            <person name="Cregan P."/>
            <person name="Specht J."/>
            <person name="Grimwood J."/>
            <person name="Rokhsar D."/>
            <person name="Stacey G."/>
            <person name="Shoemaker R."/>
            <person name="Jackson S."/>
        </authorList>
    </citation>
    <scope>NUCLEOTIDE SEQUENCE</scope>
    <source>
        <tissue evidence="3">Callus</tissue>
    </source>
</reference>
<dbReference type="InParanoid" id="A0A0R0GCY3"/>
<accession>A0A0R0GCY3</accession>
<dbReference type="InterPro" id="IPR035979">
    <property type="entry name" value="RBD_domain_sf"/>
</dbReference>
<dbReference type="InterPro" id="IPR012677">
    <property type="entry name" value="Nucleotide-bd_a/b_plait_sf"/>
</dbReference>
<gene>
    <name evidence="3" type="ORF">GLYMA_14G142600</name>
</gene>
<dbReference type="SUPFAM" id="SSF54928">
    <property type="entry name" value="RNA-binding domain, RBD"/>
    <property type="match status" value="1"/>
</dbReference>
<sequence>MKLILSLNRNVLGHYTSPPSLALSSKTKAQSRLSFNTTQQHLKKLFFPCILVTQANLVLGPITKRLKGFGFVSFKYEIKAEKAFKAMNENNINQDPIADYEYD</sequence>
<dbReference type="Proteomes" id="UP000008827">
    <property type="component" value="Chromosome 14"/>
</dbReference>
<dbReference type="GO" id="GO:0048026">
    <property type="term" value="P:positive regulation of mRNA splicing, via spliceosome"/>
    <property type="evidence" value="ECO:0000318"/>
    <property type="project" value="GO_Central"/>
</dbReference>
<reference evidence="4" key="2">
    <citation type="submission" date="2018-02" db="UniProtKB">
        <authorList>
            <consortium name="EnsemblPlants"/>
        </authorList>
    </citation>
    <scope>IDENTIFICATION</scope>
    <source>
        <strain evidence="4">Williams 82</strain>
    </source>
</reference>
<dbReference type="PROSITE" id="PS50102">
    <property type="entry name" value="RRM"/>
    <property type="match status" value="1"/>
</dbReference>
<reference evidence="3 4" key="1">
    <citation type="journal article" date="2010" name="Nature">
        <title>Genome sequence of the palaeopolyploid soybean.</title>
        <authorList>
            <person name="Schmutz J."/>
            <person name="Cannon S.B."/>
            <person name="Schlueter J."/>
            <person name="Ma J."/>
            <person name="Mitros T."/>
            <person name="Nelson W."/>
            <person name="Hyten D.L."/>
            <person name="Song Q."/>
            <person name="Thelen J.J."/>
            <person name="Cheng J."/>
            <person name="Xu D."/>
            <person name="Hellsten U."/>
            <person name="May G.D."/>
            <person name="Yu Y."/>
            <person name="Sakurai T."/>
            <person name="Umezawa T."/>
            <person name="Bhattacharyya M.K."/>
            <person name="Sandhu D."/>
            <person name="Valliyodan B."/>
            <person name="Lindquist E."/>
            <person name="Peto M."/>
            <person name="Grant D."/>
            <person name="Shu S."/>
            <person name="Goodstein D."/>
            <person name="Barry K."/>
            <person name="Futrell-Griggs M."/>
            <person name="Abernathy B."/>
            <person name="Du J."/>
            <person name="Tian Z."/>
            <person name="Zhu L."/>
            <person name="Gill N."/>
            <person name="Joshi T."/>
            <person name="Libault M."/>
            <person name="Sethuraman A."/>
            <person name="Zhang X.-C."/>
            <person name="Shinozaki K."/>
            <person name="Nguyen H.T."/>
            <person name="Wing R.A."/>
            <person name="Cregan P."/>
            <person name="Specht J."/>
            <person name="Grimwood J."/>
            <person name="Rokhsar D."/>
            <person name="Stacey G."/>
            <person name="Shoemaker R.C."/>
            <person name="Jackson S.A."/>
        </authorList>
    </citation>
    <scope>NUCLEOTIDE SEQUENCE</scope>
    <source>
        <strain evidence="4">cv. Williams 82</strain>
        <tissue evidence="3">Callus</tissue>
    </source>
</reference>
<keyword evidence="5" id="KW-1185">Reference proteome</keyword>
<organism evidence="3">
    <name type="scientific">Glycine max</name>
    <name type="common">Soybean</name>
    <name type="synonym">Glycine hispida</name>
    <dbReference type="NCBI Taxonomy" id="3847"/>
    <lineage>
        <taxon>Eukaryota</taxon>
        <taxon>Viridiplantae</taxon>
        <taxon>Streptophyta</taxon>
        <taxon>Embryophyta</taxon>
        <taxon>Tracheophyta</taxon>
        <taxon>Spermatophyta</taxon>
        <taxon>Magnoliopsida</taxon>
        <taxon>eudicotyledons</taxon>
        <taxon>Gunneridae</taxon>
        <taxon>Pentapetalae</taxon>
        <taxon>rosids</taxon>
        <taxon>fabids</taxon>
        <taxon>Fabales</taxon>
        <taxon>Fabaceae</taxon>
        <taxon>Papilionoideae</taxon>
        <taxon>50 kb inversion clade</taxon>
        <taxon>NPAAA clade</taxon>
        <taxon>indigoferoid/millettioid clade</taxon>
        <taxon>Phaseoleae</taxon>
        <taxon>Glycine</taxon>
        <taxon>Glycine subgen. Soja</taxon>
    </lineage>
</organism>
<dbReference type="GO" id="GO:0005681">
    <property type="term" value="C:spliceosomal complex"/>
    <property type="evidence" value="ECO:0000318"/>
    <property type="project" value="GO_Central"/>
</dbReference>
<dbReference type="PANTHER" id="PTHR48034">
    <property type="entry name" value="TRANSFORMER-2 SEX-DETERMINING PROTEIN-RELATED"/>
    <property type="match status" value="1"/>
</dbReference>
<feature type="domain" description="RRM" evidence="2">
    <location>
        <begin position="31"/>
        <end position="97"/>
    </location>
</feature>
<protein>
    <recommendedName>
        <fullName evidence="2">RRM domain-containing protein</fullName>
    </recommendedName>
</protein>
<dbReference type="InterPro" id="IPR050441">
    <property type="entry name" value="RBM"/>
</dbReference>
<name>A0A0R0GCY3_SOYBN</name>
<evidence type="ECO:0000256" key="1">
    <source>
        <dbReference type="PROSITE-ProRule" id="PRU00176"/>
    </source>
</evidence>
<dbReference type="Gene3D" id="3.30.70.330">
    <property type="match status" value="1"/>
</dbReference>
<evidence type="ECO:0000313" key="5">
    <source>
        <dbReference type="Proteomes" id="UP000008827"/>
    </source>
</evidence>
<dbReference type="InterPro" id="IPR000504">
    <property type="entry name" value="RRM_dom"/>
</dbReference>
<dbReference type="Pfam" id="PF00076">
    <property type="entry name" value="RRM_1"/>
    <property type="match status" value="1"/>
</dbReference>
<evidence type="ECO:0000313" key="3">
    <source>
        <dbReference type="EMBL" id="KRH16241.1"/>
    </source>
</evidence>
<dbReference type="GO" id="GO:0003723">
    <property type="term" value="F:RNA binding"/>
    <property type="evidence" value="ECO:0000318"/>
    <property type="project" value="GO_Central"/>
</dbReference>
<dbReference type="EMBL" id="CM000847">
    <property type="protein sequence ID" value="KRH16241.1"/>
    <property type="molecule type" value="Genomic_DNA"/>
</dbReference>
<evidence type="ECO:0000259" key="2">
    <source>
        <dbReference type="PROSITE" id="PS50102"/>
    </source>
</evidence>